<dbReference type="InterPro" id="IPR014762">
    <property type="entry name" value="DNA_mismatch_repair_CS"/>
</dbReference>
<evidence type="ECO:0000313" key="8">
    <source>
        <dbReference type="EMBL" id="ADR18979.1"/>
    </source>
</evidence>
<dbReference type="InterPro" id="IPR013507">
    <property type="entry name" value="DNA_mismatch_S5_2-like"/>
</dbReference>
<dbReference type="GO" id="GO:0006298">
    <property type="term" value="P:mismatch repair"/>
    <property type="evidence" value="ECO:0007669"/>
    <property type="project" value="UniProtKB-UniRule"/>
</dbReference>
<dbReference type="Gene3D" id="3.30.1370.100">
    <property type="entry name" value="MutL, C-terminal domain, regulatory subdomain"/>
    <property type="match status" value="1"/>
</dbReference>
<dbReference type="NCBIfam" id="TIGR00585">
    <property type="entry name" value="mutl"/>
    <property type="match status" value="1"/>
</dbReference>
<dbReference type="InterPro" id="IPR014790">
    <property type="entry name" value="MutL_C"/>
</dbReference>
<dbReference type="SMART" id="SM01340">
    <property type="entry name" value="DNA_mis_repair"/>
    <property type="match status" value="1"/>
</dbReference>
<comment type="similarity">
    <text evidence="1 5">Belongs to the DNA mismatch repair MutL/HexB family.</text>
</comment>
<dbReference type="FunFam" id="3.30.565.10:FF:000003">
    <property type="entry name" value="DNA mismatch repair endonuclease MutL"/>
    <property type="match status" value="1"/>
</dbReference>
<dbReference type="PANTHER" id="PTHR10073">
    <property type="entry name" value="DNA MISMATCH REPAIR PROTEIN MLH, PMS, MUTL"/>
    <property type="match status" value="1"/>
</dbReference>
<dbReference type="AlphaFoldDB" id="E4TI63"/>
<dbReference type="Gene3D" id="3.30.565.10">
    <property type="entry name" value="Histidine kinase-like ATPase, C-terminal domain"/>
    <property type="match status" value="1"/>
</dbReference>
<sequence>MPSEIIKLPSDISNKIAAGEVVERPFNVVKELLENSIDAGADKIEIEINDGGLSLIKVSDNGRGILPNDLPNTIERYATSKIKRFEDIYSINSYGFRGEALAAISSVSDFKIHSKRDGYDGFVLIKNFGENFVIKPSPIPNGTIVEVANLFQKIPVRKKFLKNSNSEYREILKFIKCFSSINFNVTLKLIKDGEVVLDLLKDNSMIDRVKKIFNESSLFELKNTYGSLSIEGVLSTPNNQKFRKDYLIISVNKRIVKDFGIMQSIINAYHRLMPENRYPFAFINLNITGDDLDVNVHPTKMAVKFFNSNDIFSFVYDSIKAELNSLTLSSSHVTQSNQEPDKKDEIYQPKNPELKYNIDLEKILSSEKDISVRESYSNYSDTDKEIKIIGQLFKTVILCEINDELVFIDQHIAHERVLYEKYKSMKNSIPSIVLYEPIIMDVSQEDREILSKNIELLNKFGFEIEFFGKDSIKISSIPSSLIKSDPVEELKDIIEEINSLKVSENDKIPLIMSCKNAIKSGDYLTDFEMEELVTNLFKTTNPYTCPHGRPIIFKMSKETIYKKFHR</sequence>
<protein>
    <recommendedName>
        <fullName evidence="2 5">DNA mismatch repair protein MutL</fullName>
    </recommendedName>
</protein>
<dbReference type="PANTHER" id="PTHR10073:SF12">
    <property type="entry name" value="DNA MISMATCH REPAIR PROTEIN MLH1"/>
    <property type="match status" value="1"/>
</dbReference>
<dbReference type="InterPro" id="IPR037198">
    <property type="entry name" value="MutL_C_sf"/>
</dbReference>
<dbReference type="Gene3D" id="3.30.230.10">
    <property type="match status" value="1"/>
</dbReference>
<feature type="domain" description="MutL C-terminal dimerisation" evidence="6">
    <location>
        <begin position="388"/>
        <end position="524"/>
    </location>
</feature>
<dbReference type="GO" id="GO:0030983">
    <property type="term" value="F:mismatched DNA binding"/>
    <property type="evidence" value="ECO:0007669"/>
    <property type="project" value="InterPro"/>
</dbReference>
<reference evidence="8 9" key="1">
    <citation type="journal article" date="2011" name="Stand. Genomic Sci.">
        <title>Complete genome sequence of Calditerrivibrio nitroreducens type strain (Yu37-1).</title>
        <authorList>
            <person name="Pitluck S."/>
            <person name="Sikorski J."/>
            <person name="Zeytun A."/>
            <person name="Lapidus A."/>
            <person name="Nolan M."/>
            <person name="Lucas S."/>
            <person name="Hammon N."/>
            <person name="Deshpande S."/>
            <person name="Cheng J.F."/>
            <person name="Tapia R."/>
            <person name="Han C."/>
            <person name="Goodwin L."/>
            <person name="Liolios K."/>
            <person name="Pagani I."/>
            <person name="Ivanova N."/>
            <person name="Mavromatis K."/>
            <person name="Pati A."/>
            <person name="Chen A."/>
            <person name="Palaniappan K."/>
            <person name="Hauser L."/>
            <person name="Chang Y.J."/>
            <person name="Jeffries C.D."/>
            <person name="Detter J.C."/>
            <person name="Brambilla E."/>
            <person name="Djao O.D."/>
            <person name="Rohde M."/>
            <person name="Spring S."/>
            <person name="Goker M."/>
            <person name="Woyke T."/>
            <person name="Bristow J."/>
            <person name="Eisen J.A."/>
            <person name="Markowitz V."/>
            <person name="Hugenholtz P."/>
            <person name="Kyrpides N.C."/>
            <person name="Klenk H.P."/>
            <person name="Land M."/>
        </authorList>
    </citation>
    <scope>NUCLEOTIDE SEQUENCE [LARGE SCALE GENOMIC DNA]</scope>
    <source>
        <strain evidence="9">DSM 19672 / NBRC 101217 / Yu37-1</strain>
    </source>
</reference>
<dbReference type="HOGENOM" id="CLU_004131_4_3_0"/>
<evidence type="ECO:0000313" key="9">
    <source>
        <dbReference type="Proteomes" id="UP000007039"/>
    </source>
</evidence>
<evidence type="ECO:0000256" key="4">
    <source>
        <dbReference type="ARBA" id="ARBA00023204"/>
    </source>
</evidence>
<dbReference type="Proteomes" id="UP000007039">
    <property type="component" value="Chromosome"/>
</dbReference>
<dbReference type="HAMAP" id="MF_00149">
    <property type="entry name" value="DNA_mis_repair"/>
    <property type="match status" value="1"/>
</dbReference>
<feature type="domain" description="DNA mismatch repair protein S5" evidence="7">
    <location>
        <begin position="209"/>
        <end position="324"/>
    </location>
</feature>
<dbReference type="Pfam" id="PF08676">
    <property type="entry name" value="MutL_C"/>
    <property type="match status" value="1"/>
</dbReference>
<dbReference type="InterPro" id="IPR042120">
    <property type="entry name" value="MutL_C_dimsub"/>
</dbReference>
<dbReference type="SUPFAM" id="SSF55874">
    <property type="entry name" value="ATPase domain of HSP90 chaperone/DNA topoisomerase II/histidine kinase"/>
    <property type="match status" value="1"/>
</dbReference>
<dbReference type="InterPro" id="IPR020568">
    <property type="entry name" value="Ribosomal_Su5_D2-typ_SF"/>
</dbReference>
<comment type="function">
    <text evidence="5">This protein is involved in the repair of mismatches in DNA. It is required for dam-dependent methyl-directed DNA mismatch repair. May act as a 'molecular matchmaker', a protein that promotes the formation of a stable complex between two or more DNA-binding proteins in an ATP-dependent manner without itself being part of a final effector complex.</text>
</comment>
<dbReference type="STRING" id="768670.Calni_1068"/>
<dbReference type="KEGG" id="cni:Calni_1068"/>
<evidence type="ECO:0000256" key="5">
    <source>
        <dbReference type="HAMAP-Rule" id="MF_00149"/>
    </source>
</evidence>
<dbReference type="InterPro" id="IPR014721">
    <property type="entry name" value="Ribsml_uS5_D2-typ_fold_subgr"/>
</dbReference>
<dbReference type="CDD" id="cd00782">
    <property type="entry name" value="MutL_Trans"/>
    <property type="match status" value="1"/>
</dbReference>
<dbReference type="GO" id="GO:0032300">
    <property type="term" value="C:mismatch repair complex"/>
    <property type="evidence" value="ECO:0007669"/>
    <property type="project" value="InterPro"/>
</dbReference>
<evidence type="ECO:0000259" key="6">
    <source>
        <dbReference type="SMART" id="SM00853"/>
    </source>
</evidence>
<dbReference type="RefSeq" id="WP_013451192.1">
    <property type="nucleotide sequence ID" value="NC_014758.1"/>
</dbReference>
<dbReference type="Pfam" id="PF13589">
    <property type="entry name" value="HATPase_c_3"/>
    <property type="match status" value="1"/>
</dbReference>
<keyword evidence="3 5" id="KW-0227">DNA damage</keyword>
<dbReference type="PROSITE" id="PS00058">
    <property type="entry name" value="DNA_MISMATCH_REPAIR_1"/>
    <property type="match status" value="1"/>
</dbReference>
<evidence type="ECO:0000256" key="1">
    <source>
        <dbReference type="ARBA" id="ARBA00006082"/>
    </source>
</evidence>
<proteinExistence type="inferred from homology"/>
<dbReference type="CDD" id="cd16926">
    <property type="entry name" value="HATPase_MutL-MLH-PMS-like"/>
    <property type="match status" value="1"/>
</dbReference>
<dbReference type="SMART" id="SM00853">
    <property type="entry name" value="MutL_C"/>
    <property type="match status" value="1"/>
</dbReference>
<dbReference type="SUPFAM" id="SSF54211">
    <property type="entry name" value="Ribosomal protein S5 domain 2-like"/>
    <property type="match status" value="1"/>
</dbReference>
<dbReference type="GO" id="GO:0016887">
    <property type="term" value="F:ATP hydrolysis activity"/>
    <property type="evidence" value="ECO:0007669"/>
    <property type="project" value="InterPro"/>
</dbReference>
<organism evidence="8 9">
    <name type="scientific">Calditerrivibrio nitroreducens (strain DSM 19672 / NBRC 101217 / Yu37-1)</name>
    <dbReference type="NCBI Taxonomy" id="768670"/>
    <lineage>
        <taxon>Bacteria</taxon>
        <taxon>Pseudomonadati</taxon>
        <taxon>Deferribacterota</taxon>
        <taxon>Deferribacteres</taxon>
        <taxon>Deferribacterales</taxon>
        <taxon>Calditerrivibrionaceae</taxon>
    </lineage>
</organism>
<keyword evidence="4 5" id="KW-0234">DNA repair</keyword>
<accession>E4TI63</accession>
<dbReference type="EMBL" id="CP002347">
    <property type="protein sequence ID" value="ADR18979.1"/>
    <property type="molecule type" value="Genomic_DNA"/>
</dbReference>
<dbReference type="OrthoDB" id="9763467at2"/>
<dbReference type="SUPFAM" id="SSF118116">
    <property type="entry name" value="DNA mismatch repair protein MutL"/>
    <property type="match status" value="1"/>
</dbReference>
<dbReference type="InterPro" id="IPR038973">
    <property type="entry name" value="MutL/Mlh/Pms-like"/>
</dbReference>
<dbReference type="GO" id="GO:0140664">
    <property type="term" value="F:ATP-dependent DNA damage sensor activity"/>
    <property type="evidence" value="ECO:0007669"/>
    <property type="project" value="InterPro"/>
</dbReference>
<evidence type="ECO:0000256" key="2">
    <source>
        <dbReference type="ARBA" id="ARBA00021975"/>
    </source>
</evidence>
<evidence type="ECO:0000256" key="3">
    <source>
        <dbReference type="ARBA" id="ARBA00022763"/>
    </source>
</evidence>
<dbReference type="Gene3D" id="3.30.1540.20">
    <property type="entry name" value="MutL, C-terminal domain, dimerisation subdomain"/>
    <property type="match status" value="1"/>
</dbReference>
<dbReference type="InterPro" id="IPR036890">
    <property type="entry name" value="HATPase_C_sf"/>
</dbReference>
<dbReference type="Pfam" id="PF01119">
    <property type="entry name" value="DNA_mis_repair"/>
    <property type="match status" value="1"/>
</dbReference>
<dbReference type="eggNOG" id="COG0323">
    <property type="taxonomic scope" value="Bacteria"/>
</dbReference>
<keyword evidence="9" id="KW-1185">Reference proteome</keyword>
<name>E4TI63_CALNY</name>
<dbReference type="GO" id="GO:0005524">
    <property type="term" value="F:ATP binding"/>
    <property type="evidence" value="ECO:0007669"/>
    <property type="project" value="InterPro"/>
</dbReference>
<dbReference type="InterPro" id="IPR042121">
    <property type="entry name" value="MutL_C_regsub"/>
</dbReference>
<dbReference type="InterPro" id="IPR002099">
    <property type="entry name" value="MutL/Mlh/PMS"/>
</dbReference>
<dbReference type="InterPro" id="IPR020667">
    <property type="entry name" value="DNA_mismatch_repair_MutL"/>
</dbReference>
<gene>
    <name evidence="5" type="primary">mutL</name>
    <name evidence="8" type="ordered locus">Calni_1068</name>
</gene>
<evidence type="ECO:0000259" key="7">
    <source>
        <dbReference type="SMART" id="SM01340"/>
    </source>
</evidence>